<accession>R7QCF8</accession>
<dbReference type="Proteomes" id="UP000012073">
    <property type="component" value="Unassembled WGS sequence"/>
</dbReference>
<sequence>METPTASETPVAEDVATEIPNDTTTVPPSAGETPLDTEPSSGEDTTGLPQASEDVDKIEFMSPTPPGAIDSSEDEVPTTDSSAETGSSVPEPTGAFENSQSAVEGSVEGSSGTVTESTIPTSSTESNSSESSSVPEPSLTPQPSFGEEGREGGSEETDDPEPQSGSDEPVLGNSPSDPSTDVETGEPLEGFPPAETPLIQPTPTMPSDEEFSQSPAESDMMSAPVESASMEIDSTSGGTDDIVSVASTETESAEVSFGPTSSDEIENQDADEESQPSVEGDTDGDVVVPSSLEPSLLPEAPTLVDATPTIDGSETTDDPSLTVLINSDEGSEATVAETDELAVESSLSANNVEVSPSFAPSEVTLEPGSPGEVPEDSPATSGDGLIPSPGIGEATPLTETAEEDLTTPSEGLDSSSPPIDVTPATSATTISPEISEVPSQTLMPDQEPSAGLEETPSDPPGIESIPSPSPEASAEESIPVASSEVTQDGVRPSSDAQPDDTPSVSEVEDVGVTSDPGIAISTSTAPPDINPSSETPDPVEPTQLPLPVQSPSGEANAAESSGEGDDRPEASGGNSSVPSEVFTAEPSQGPEFGSGGGTTASPTTSAVQTPDDVSILEAEGGPEDLMDEPDSGLEDSSGNSLPGGIAGMSGIAIASFIVMLTVGAVVYKTCAVVPGVGAFGITSLFGSSDDDNEKSGYTSEREERDLDDDSPWDQVWKSASELPEMVVAAGEAVAAKVGGQFAGLFKPGAARVRPPQVITRLAVPGMCMALSQLPGSDMMASASANSSELRSFKSSRFPSSHEATSGTKSGSPSENGVGSLKTGCLDGPKVDLLFVFDASGSLSWREYRQMKEVLTKPGGLLDDLMSKTHSGSRVGFVEYAYDSVVVSELDRDEEAVRRRILSSFQGDANNWDRDGMYIYEVGEEVGGNALRKVDSLVGRSSDNIMEADQGMDVLESEGDIEEPPTVQAKEVPPAMNGMSREVHLALKWSRFEMLPPVVNKHIQAQVQKAGRLRRVVVINAGEFTKGGQSPGGVEAAVHEKQKMEKAGIRILTVGVGESCEVNLPRVATGKSHLYATSVSGVIPLLPKLADMILKADPRQDGLLALNPPAILKRRRRKREKSLREKRQHAVYRAMQAGAIDPAKSISKGLPRRASEMPPWFTQ</sequence>
<dbReference type="AlphaFoldDB" id="R7QCF8"/>
<feature type="compositionally biased region" description="Low complexity" evidence="1">
    <location>
        <begin position="460"/>
        <end position="484"/>
    </location>
</feature>
<protein>
    <recommendedName>
        <fullName evidence="2">VWFA domain-containing protein</fullName>
    </recommendedName>
</protein>
<evidence type="ECO:0000313" key="4">
    <source>
        <dbReference type="Proteomes" id="UP000012073"/>
    </source>
</evidence>
<gene>
    <name evidence="3" type="ORF">CHC_T00004587001</name>
</gene>
<name>R7QCF8_CHOCR</name>
<organism evidence="3 4">
    <name type="scientific">Chondrus crispus</name>
    <name type="common">Carrageen Irish moss</name>
    <name type="synonym">Polymorpha crispa</name>
    <dbReference type="NCBI Taxonomy" id="2769"/>
    <lineage>
        <taxon>Eukaryota</taxon>
        <taxon>Rhodophyta</taxon>
        <taxon>Florideophyceae</taxon>
        <taxon>Rhodymeniophycidae</taxon>
        <taxon>Gigartinales</taxon>
        <taxon>Gigartinaceae</taxon>
        <taxon>Chondrus</taxon>
    </lineage>
</organism>
<reference evidence="4" key="1">
    <citation type="journal article" date="2013" name="Proc. Natl. Acad. Sci. U.S.A.">
        <title>Genome structure and metabolic features in the red seaweed Chondrus crispus shed light on evolution of the Archaeplastida.</title>
        <authorList>
            <person name="Collen J."/>
            <person name="Porcel B."/>
            <person name="Carre W."/>
            <person name="Ball S.G."/>
            <person name="Chaparro C."/>
            <person name="Tonon T."/>
            <person name="Barbeyron T."/>
            <person name="Michel G."/>
            <person name="Noel B."/>
            <person name="Valentin K."/>
            <person name="Elias M."/>
            <person name="Artiguenave F."/>
            <person name="Arun A."/>
            <person name="Aury J.M."/>
            <person name="Barbosa-Neto J.F."/>
            <person name="Bothwell J.H."/>
            <person name="Bouget F.Y."/>
            <person name="Brillet L."/>
            <person name="Cabello-Hurtado F."/>
            <person name="Capella-Gutierrez S."/>
            <person name="Charrier B."/>
            <person name="Cladiere L."/>
            <person name="Cock J.M."/>
            <person name="Coelho S.M."/>
            <person name="Colleoni C."/>
            <person name="Czjzek M."/>
            <person name="Da Silva C."/>
            <person name="Delage L."/>
            <person name="Denoeud F."/>
            <person name="Deschamps P."/>
            <person name="Dittami S.M."/>
            <person name="Gabaldon T."/>
            <person name="Gachon C.M."/>
            <person name="Groisillier A."/>
            <person name="Herve C."/>
            <person name="Jabbari K."/>
            <person name="Katinka M."/>
            <person name="Kloareg B."/>
            <person name="Kowalczyk N."/>
            <person name="Labadie K."/>
            <person name="Leblanc C."/>
            <person name="Lopez P.J."/>
            <person name="McLachlan D.H."/>
            <person name="Meslet-Cladiere L."/>
            <person name="Moustafa A."/>
            <person name="Nehr Z."/>
            <person name="Nyvall Collen P."/>
            <person name="Panaud O."/>
            <person name="Partensky F."/>
            <person name="Poulain J."/>
            <person name="Rensing S.A."/>
            <person name="Rousvoal S."/>
            <person name="Samson G."/>
            <person name="Symeonidi A."/>
            <person name="Weissenbach J."/>
            <person name="Zambounis A."/>
            <person name="Wincker P."/>
            <person name="Boyen C."/>
        </authorList>
    </citation>
    <scope>NUCLEOTIDE SEQUENCE [LARGE SCALE GENOMIC DNA]</scope>
    <source>
        <strain evidence="4">cv. Stackhouse</strain>
    </source>
</reference>
<feature type="domain" description="VWFA" evidence="2">
    <location>
        <begin position="831"/>
        <end position="1092"/>
    </location>
</feature>
<evidence type="ECO:0000313" key="3">
    <source>
        <dbReference type="EMBL" id="CDF36192.1"/>
    </source>
</evidence>
<dbReference type="EMBL" id="HG001766">
    <property type="protein sequence ID" value="CDF36192.1"/>
    <property type="molecule type" value="Genomic_DNA"/>
</dbReference>
<feature type="compositionally biased region" description="Acidic residues" evidence="1">
    <location>
        <begin position="263"/>
        <end position="284"/>
    </location>
</feature>
<dbReference type="InterPro" id="IPR036465">
    <property type="entry name" value="vWFA_dom_sf"/>
</dbReference>
<evidence type="ECO:0000256" key="1">
    <source>
        <dbReference type="SAM" id="MobiDB-lite"/>
    </source>
</evidence>
<feature type="compositionally biased region" description="Polar residues" evidence="1">
    <location>
        <begin position="78"/>
        <end position="102"/>
    </location>
</feature>
<dbReference type="PROSITE" id="PS50234">
    <property type="entry name" value="VWFA"/>
    <property type="match status" value="1"/>
</dbReference>
<feature type="compositionally biased region" description="Polar residues" evidence="1">
    <location>
        <begin position="38"/>
        <end position="49"/>
    </location>
</feature>
<feature type="compositionally biased region" description="Polar residues" evidence="1">
    <location>
        <begin position="173"/>
        <end position="182"/>
    </location>
</feature>
<dbReference type="GeneID" id="17323764"/>
<dbReference type="OrthoDB" id="10549226at2759"/>
<feature type="compositionally biased region" description="Polar residues" evidence="1">
    <location>
        <begin position="345"/>
        <end position="354"/>
    </location>
</feature>
<feature type="compositionally biased region" description="Low complexity" evidence="1">
    <location>
        <begin position="103"/>
        <end position="141"/>
    </location>
</feature>
<proteinExistence type="predicted"/>
<feature type="compositionally biased region" description="Acidic residues" evidence="1">
    <location>
        <begin position="620"/>
        <end position="633"/>
    </location>
</feature>
<dbReference type="Gramene" id="CDF36192">
    <property type="protein sequence ID" value="CDF36192"/>
    <property type="gene ID" value="CHC_T00004587001"/>
</dbReference>
<evidence type="ECO:0000259" key="2">
    <source>
        <dbReference type="PROSITE" id="PS50234"/>
    </source>
</evidence>
<feature type="compositionally biased region" description="Polar residues" evidence="1">
    <location>
        <begin position="791"/>
        <end position="816"/>
    </location>
</feature>
<feature type="region of interest" description="Disordered" evidence="1">
    <location>
        <begin position="1142"/>
        <end position="1162"/>
    </location>
</feature>
<feature type="region of interest" description="Disordered" evidence="1">
    <location>
        <begin position="1"/>
        <end position="640"/>
    </location>
</feature>
<dbReference type="RefSeq" id="XP_005716011.1">
    <property type="nucleotide sequence ID" value="XM_005715954.1"/>
</dbReference>
<dbReference type="KEGG" id="ccp:CHC_T00004587001"/>
<feature type="compositionally biased region" description="Polar residues" evidence="1">
    <location>
        <begin position="520"/>
        <end position="535"/>
    </location>
</feature>
<feature type="compositionally biased region" description="Polar residues" evidence="1">
    <location>
        <begin position="494"/>
        <end position="504"/>
    </location>
</feature>
<dbReference type="InterPro" id="IPR002035">
    <property type="entry name" value="VWF_A"/>
</dbReference>
<keyword evidence="4" id="KW-1185">Reference proteome</keyword>
<feature type="region of interest" description="Disordered" evidence="1">
    <location>
        <begin position="689"/>
        <end position="712"/>
    </location>
</feature>
<dbReference type="Gene3D" id="3.40.50.410">
    <property type="entry name" value="von Willebrand factor, type A domain"/>
    <property type="match status" value="1"/>
</dbReference>
<dbReference type="SUPFAM" id="SSF53300">
    <property type="entry name" value="vWA-like"/>
    <property type="match status" value="1"/>
</dbReference>
<feature type="region of interest" description="Disordered" evidence="1">
    <location>
        <begin position="791"/>
        <end position="820"/>
    </location>
</feature>
<feature type="compositionally biased region" description="Polar residues" evidence="1">
    <location>
        <begin position="406"/>
        <end position="443"/>
    </location>
</feature>
<dbReference type="OMA" id="SANDHTN"/>